<proteinExistence type="predicted"/>
<gene>
    <name evidence="1" type="primary">ak1</name>
    <name evidence="1" type="ORF">SPIL2461_LOCUS21778</name>
</gene>
<evidence type="ECO:0000313" key="1">
    <source>
        <dbReference type="EMBL" id="CAE7751845.1"/>
    </source>
</evidence>
<dbReference type="Proteomes" id="UP000649617">
    <property type="component" value="Unassembled WGS sequence"/>
</dbReference>
<reference evidence="1" key="1">
    <citation type="submission" date="2021-02" db="EMBL/GenBank/DDBJ databases">
        <authorList>
            <person name="Dougan E. K."/>
            <person name="Rhodes N."/>
            <person name="Thang M."/>
            <person name="Chan C."/>
        </authorList>
    </citation>
    <scope>NUCLEOTIDE SEQUENCE</scope>
</reference>
<name>A0A812Y148_SYMPI</name>
<feature type="non-terminal residue" evidence="1">
    <location>
        <position position="94"/>
    </location>
</feature>
<keyword evidence="2" id="KW-1185">Reference proteome</keyword>
<dbReference type="EMBL" id="CAJNIZ010046582">
    <property type="protein sequence ID" value="CAE7751845.1"/>
    <property type="molecule type" value="Genomic_DNA"/>
</dbReference>
<dbReference type="OrthoDB" id="449340at2759"/>
<dbReference type="AlphaFoldDB" id="A0A812Y148"/>
<evidence type="ECO:0000313" key="2">
    <source>
        <dbReference type="Proteomes" id="UP000649617"/>
    </source>
</evidence>
<protein>
    <submittedName>
        <fullName evidence="1">Ak1 protein</fullName>
    </submittedName>
</protein>
<feature type="non-terminal residue" evidence="1">
    <location>
        <position position="1"/>
    </location>
</feature>
<comment type="caution">
    <text evidence="1">The sequence shown here is derived from an EMBL/GenBank/DDBJ whole genome shotgun (WGS) entry which is preliminary data.</text>
</comment>
<sequence length="94" mass="10467">ERAGAVVYDAARRKLSVPGAGRVEVEAAIASQWSIAKEEQLLFQESAAEVGTVFYRLERKMNAKKIRFTQSSISPVFRNGQPIFKLLNDLNARA</sequence>
<organism evidence="1 2">
    <name type="scientific">Symbiodinium pilosum</name>
    <name type="common">Dinoflagellate</name>
    <dbReference type="NCBI Taxonomy" id="2952"/>
    <lineage>
        <taxon>Eukaryota</taxon>
        <taxon>Sar</taxon>
        <taxon>Alveolata</taxon>
        <taxon>Dinophyceae</taxon>
        <taxon>Suessiales</taxon>
        <taxon>Symbiodiniaceae</taxon>
        <taxon>Symbiodinium</taxon>
    </lineage>
</organism>
<accession>A0A812Y148</accession>